<dbReference type="InterPro" id="IPR050270">
    <property type="entry name" value="DegV_domain_contain"/>
</dbReference>
<dbReference type="PANTHER" id="PTHR33434">
    <property type="entry name" value="DEGV DOMAIN-CONTAINING PROTEIN DR_1986-RELATED"/>
    <property type="match status" value="1"/>
</dbReference>
<reference evidence="2" key="1">
    <citation type="submission" date="2023-04" db="EMBL/GenBank/DDBJ databases">
        <title>Completed genome of Mycoplasma lagogenitalium type strain 12MS.</title>
        <authorList>
            <person name="Spergser J."/>
        </authorList>
    </citation>
    <scope>NUCLEOTIDE SEQUENCE</scope>
    <source>
        <strain evidence="2">12MS</strain>
    </source>
</reference>
<sequence>MKKIGILLDSFGGISEKEIKANGFEMIPLQFSIDGKDYIDNGSELSNKEISELVKTSEETKTSLPSLATIEERLEQMSKEYENVIVLLTSSALSSTFQTVMVESKKYGDKFKLVDNHFFADQALEISKFLVKKAAEGKTIDELIKFVKQVNEKSLNYLIVKDLTSLIRGGRLTGMKKILLNSFKLIPLLKVSQEGISFGGLKRTLKGSYEKVIEKLIEFIGGLSYLENYEFKFSYAGDLEMFNEAQKALNEYKAKIEKDQISSATVLIHTGFKCASIGIWPKLSKLKF</sequence>
<dbReference type="NCBIfam" id="TIGR00762">
    <property type="entry name" value="DegV"/>
    <property type="match status" value="1"/>
</dbReference>
<dbReference type="Pfam" id="PF02645">
    <property type="entry name" value="DegV"/>
    <property type="match status" value="1"/>
</dbReference>
<protein>
    <submittedName>
        <fullName evidence="2">DegV family protein</fullName>
    </submittedName>
</protein>
<keyword evidence="1" id="KW-0446">Lipid-binding</keyword>
<dbReference type="Proteomes" id="UP001179842">
    <property type="component" value="Chromosome"/>
</dbReference>
<dbReference type="RefSeq" id="WP_280102268.1">
    <property type="nucleotide sequence ID" value="NZ_CP122979.1"/>
</dbReference>
<dbReference type="Gene3D" id="3.30.1180.10">
    <property type="match status" value="1"/>
</dbReference>
<dbReference type="EMBL" id="CP122979">
    <property type="protein sequence ID" value="WGI36965.1"/>
    <property type="molecule type" value="Genomic_DNA"/>
</dbReference>
<gene>
    <name evidence="2" type="ORF">QEG99_01625</name>
</gene>
<proteinExistence type="predicted"/>
<dbReference type="InterPro" id="IPR003797">
    <property type="entry name" value="DegV"/>
</dbReference>
<dbReference type="Gene3D" id="3.40.50.10170">
    <property type="match status" value="1"/>
</dbReference>
<dbReference type="SUPFAM" id="SSF82549">
    <property type="entry name" value="DAK1/DegV-like"/>
    <property type="match status" value="1"/>
</dbReference>
<keyword evidence="3" id="KW-1185">Reference proteome</keyword>
<organism evidence="2 3">
    <name type="scientific">Mesomycoplasma lagogenitalium</name>
    <dbReference type="NCBI Taxonomy" id="171286"/>
    <lineage>
        <taxon>Bacteria</taxon>
        <taxon>Bacillati</taxon>
        <taxon>Mycoplasmatota</taxon>
        <taxon>Mycoplasmoidales</taxon>
        <taxon>Metamycoplasmataceae</taxon>
        <taxon>Mesomycoplasma</taxon>
    </lineage>
</organism>
<dbReference type="PANTHER" id="PTHR33434:SF2">
    <property type="entry name" value="FATTY ACID-BINDING PROTEIN TM_1468"/>
    <property type="match status" value="1"/>
</dbReference>
<name>A0ABY8LUQ2_9BACT</name>
<evidence type="ECO:0000256" key="1">
    <source>
        <dbReference type="ARBA" id="ARBA00023121"/>
    </source>
</evidence>
<dbReference type="InterPro" id="IPR043168">
    <property type="entry name" value="DegV_C"/>
</dbReference>
<accession>A0ABY8LUQ2</accession>
<evidence type="ECO:0000313" key="2">
    <source>
        <dbReference type="EMBL" id="WGI36965.1"/>
    </source>
</evidence>
<evidence type="ECO:0000313" key="3">
    <source>
        <dbReference type="Proteomes" id="UP001179842"/>
    </source>
</evidence>
<dbReference type="PROSITE" id="PS51482">
    <property type="entry name" value="DEGV"/>
    <property type="match status" value="1"/>
</dbReference>